<dbReference type="STRING" id="183478.A0A364NFW8"/>
<reference evidence="7" key="1">
    <citation type="submission" date="2018-05" db="EMBL/GenBank/DDBJ databases">
        <title>Draft genome sequence of Stemphylium lycopersici strain CIDEFI 213.</title>
        <authorList>
            <person name="Medina R."/>
            <person name="Franco M.E.E."/>
            <person name="Lucentini C.G."/>
            <person name="Saparrat M.C.N."/>
            <person name="Balatti P.A."/>
        </authorList>
    </citation>
    <scope>NUCLEOTIDE SEQUENCE [LARGE SCALE GENOMIC DNA]</scope>
    <source>
        <strain evidence="7">CIDEFI 213</strain>
    </source>
</reference>
<evidence type="ECO:0000256" key="3">
    <source>
        <dbReference type="SAM" id="MobiDB-lite"/>
    </source>
</evidence>
<evidence type="ECO:0000256" key="1">
    <source>
        <dbReference type="ARBA" id="ARBA00022723"/>
    </source>
</evidence>
<feature type="region of interest" description="Disordered" evidence="3">
    <location>
        <begin position="726"/>
        <end position="805"/>
    </location>
</feature>
<dbReference type="Proteomes" id="UP000249619">
    <property type="component" value="Unassembled WGS sequence"/>
</dbReference>
<keyword evidence="2" id="KW-0456">Lyase</keyword>
<gene>
    <name evidence="6" type="ORF">DDE83_000350</name>
</gene>
<feature type="compositionally biased region" description="Low complexity" evidence="3">
    <location>
        <begin position="319"/>
        <end position="346"/>
    </location>
</feature>
<comment type="caution">
    <text evidence="6">The sequence shown here is derived from an EMBL/GenBank/DDBJ whole genome shotgun (WGS) entry which is preliminary data.</text>
</comment>
<dbReference type="SUPFAM" id="SSF51621">
    <property type="entry name" value="Phosphoenolpyruvate/pyruvate domain"/>
    <property type="match status" value="1"/>
</dbReference>
<feature type="compositionally biased region" description="Low complexity" evidence="3">
    <location>
        <begin position="739"/>
        <end position="801"/>
    </location>
</feature>
<feature type="region of interest" description="Disordered" evidence="3">
    <location>
        <begin position="569"/>
        <end position="612"/>
    </location>
</feature>
<sequence>MSSFTPYSEQPSLHTKAPYRASMLTQPANLRQALKDAQADSSKSLMGVAHGIPSTFVTKLIASTKPDFIWIDVEHGMFNRLTLHDCIHAAQHHSEGKSMVICRVPKHDELSLTTALDAGCAGIVIPHVESAQEVKDFMKEMYFGAGKGHRSFSPWTFTPGLTTSLYSKDPYNVATANNHICLIPQIESLKGVENAEEIAAVEGISGLMFGPGDYMIEAGMNLDDFLNGKPDPKFFEAMGKFNAAAAKNDLPIFGGVLGLDQIPMAIQSGMRAIAVQFDVWGLTRLIANSLEEGWKHAKTFEGNPKPSMTNGAKKDGQISPTSSVPSPSFTTTTTPTGGPSPTSTGLPPGAIAGISIGAIAGVLIIALVGFLLGRRRGSKRRPSTNDHAAVLGVEGPVREYKGGKDGQNRSLADREGRGVARWWGKKFDKNVDAKGTTEAGQQGKGSNVVVHKTGVAIDDLPEFRSNGRLLLGTAEFTVLQGDNLLIEKAGSWMMSSTDFSSSDSSSSFDNARDDAQDTFNIFRKAATRYALQIWTANIRPADAWAAVAGKTGGGSRRVGIQDRHGITWFQPIPGNERAQRKHSSPKRSGGGGAREVRSAGNATELQATPATGDAGRRAMMRLLWLFCNTIQSATNSEPSIHLPESIDTMLFNVQTLALAALVSTLVNGRPLGSTGPRNIVPRSKSYAVVNVGGDSTTETLSTTTSIVETTKTVEVVGPGETVTEEVTATVVKPQPAPAPTSCSSSSSASKSSSSSSSSTPSPVSSTPRPTSSSTSSSSVSSTTPSATPTITSAPADSTPTPIETPKPIFITVTVSESAGSKEYYDDGMWHTYYEIKTFEAAAAVAATPSPAA</sequence>
<evidence type="ECO:0000256" key="2">
    <source>
        <dbReference type="ARBA" id="ARBA00023239"/>
    </source>
</evidence>
<feature type="region of interest" description="Disordered" evidence="3">
    <location>
        <begin position="298"/>
        <end position="346"/>
    </location>
</feature>
<evidence type="ECO:0000256" key="4">
    <source>
        <dbReference type="SAM" id="Phobius"/>
    </source>
</evidence>
<name>A0A364NFW8_STELY</name>
<evidence type="ECO:0000313" key="7">
    <source>
        <dbReference type="Proteomes" id="UP000249619"/>
    </source>
</evidence>
<accession>A0A364NFW8</accession>
<feature type="compositionally biased region" description="Polar residues" evidence="3">
    <location>
        <begin position="600"/>
        <end position="609"/>
    </location>
</feature>
<dbReference type="AlphaFoldDB" id="A0A364NFW8"/>
<dbReference type="OrthoDB" id="2326446at2759"/>
<dbReference type="Pfam" id="PF03328">
    <property type="entry name" value="HpcH_HpaI"/>
    <property type="match status" value="1"/>
</dbReference>
<protein>
    <submittedName>
        <fullName evidence="6">Macrophomate synthase</fullName>
    </submittedName>
</protein>
<feature type="domain" description="HpcH/HpaI aldolase/citrate lyase" evidence="5">
    <location>
        <begin position="61"/>
        <end position="278"/>
    </location>
</feature>
<dbReference type="EMBL" id="QGDH01000004">
    <property type="protein sequence ID" value="RAR16224.1"/>
    <property type="molecule type" value="Genomic_DNA"/>
</dbReference>
<proteinExistence type="predicted"/>
<dbReference type="InterPro" id="IPR015813">
    <property type="entry name" value="Pyrv/PenolPyrv_kinase-like_dom"/>
</dbReference>
<dbReference type="CDD" id="cd12087">
    <property type="entry name" value="TM_EGFR-like"/>
    <property type="match status" value="1"/>
</dbReference>
<dbReference type="InterPro" id="IPR040442">
    <property type="entry name" value="Pyrv_kinase-like_dom_sf"/>
</dbReference>
<dbReference type="InterPro" id="IPR050251">
    <property type="entry name" value="HpcH-HpaI_aldolase"/>
</dbReference>
<dbReference type="InterPro" id="IPR005000">
    <property type="entry name" value="Aldolase/citrate-lyase_domain"/>
</dbReference>
<keyword evidence="4" id="KW-0812">Transmembrane</keyword>
<dbReference type="Gene3D" id="3.20.20.60">
    <property type="entry name" value="Phosphoenolpyruvate-binding domains"/>
    <property type="match status" value="1"/>
</dbReference>
<keyword evidence="1" id="KW-0479">Metal-binding</keyword>
<dbReference type="GO" id="GO:0005737">
    <property type="term" value="C:cytoplasm"/>
    <property type="evidence" value="ECO:0007669"/>
    <property type="project" value="TreeGrafter"/>
</dbReference>
<evidence type="ECO:0000259" key="5">
    <source>
        <dbReference type="Pfam" id="PF03328"/>
    </source>
</evidence>
<dbReference type="GO" id="GO:0046872">
    <property type="term" value="F:metal ion binding"/>
    <property type="evidence" value="ECO:0007669"/>
    <property type="project" value="UniProtKB-KW"/>
</dbReference>
<dbReference type="GO" id="GO:0016832">
    <property type="term" value="F:aldehyde-lyase activity"/>
    <property type="evidence" value="ECO:0007669"/>
    <property type="project" value="TreeGrafter"/>
</dbReference>
<dbReference type="PANTHER" id="PTHR30502:SF8">
    <property type="entry name" value="SYNTHASE, PUTATIVE-RELATED"/>
    <property type="match status" value="1"/>
</dbReference>
<keyword evidence="7" id="KW-1185">Reference proteome</keyword>
<keyword evidence="4" id="KW-0472">Membrane</keyword>
<evidence type="ECO:0000313" key="6">
    <source>
        <dbReference type="EMBL" id="RAR16224.1"/>
    </source>
</evidence>
<organism evidence="6 7">
    <name type="scientific">Stemphylium lycopersici</name>
    <name type="common">Tomato gray leaf spot disease fungus</name>
    <name type="synonym">Thyrospora lycopersici</name>
    <dbReference type="NCBI Taxonomy" id="183478"/>
    <lineage>
        <taxon>Eukaryota</taxon>
        <taxon>Fungi</taxon>
        <taxon>Dikarya</taxon>
        <taxon>Ascomycota</taxon>
        <taxon>Pezizomycotina</taxon>
        <taxon>Dothideomycetes</taxon>
        <taxon>Pleosporomycetidae</taxon>
        <taxon>Pleosporales</taxon>
        <taxon>Pleosporineae</taxon>
        <taxon>Pleosporaceae</taxon>
        <taxon>Stemphylium</taxon>
    </lineage>
</organism>
<feature type="transmembrane region" description="Helical" evidence="4">
    <location>
        <begin position="350"/>
        <end position="372"/>
    </location>
</feature>
<keyword evidence="4" id="KW-1133">Transmembrane helix</keyword>
<dbReference type="PANTHER" id="PTHR30502">
    <property type="entry name" value="2-KETO-3-DEOXY-L-RHAMNONATE ALDOLASE"/>
    <property type="match status" value="1"/>
</dbReference>